<evidence type="ECO:0000256" key="5">
    <source>
        <dbReference type="ARBA" id="ARBA00022833"/>
    </source>
</evidence>
<dbReference type="GO" id="GO:0000977">
    <property type="term" value="F:RNA polymerase II transcription regulatory region sequence-specific DNA binding"/>
    <property type="evidence" value="ECO:0007669"/>
    <property type="project" value="TreeGrafter"/>
</dbReference>
<feature type="compositionally biased region" description="Polar residues" evidence="10">
    <location>
        <begin position="221"/>
        <end position="234"/>
    </location>
</feature>
<dbReference type="GO" id="GO:0005634">
    <property type="term" value="C:nucleus"/>
    <property type="evidence" value="ECO:0007669"/>
    <property type="project" value="UniProtKB-SubCell"/>
</dbReference>
<dbReference type="PANTHER" id="PTHR16515:SF19">
    <property type="entry name" value="PR DOMAIN ZINC FINGER PROTEIN 14"/>
    <property type="match status" value="1"/>
</dbReference>
<dbReference type="PROSITE" id="PS00028">
    <property type="entry name" value="ZINC_FINGER_C2H2_1"/>
    <property type="match status" value="5"/>
</dbReference>
<evidence type="ECO:0000256" key="9">
    <source>
        <dbReference type="ARBA" id="ARBA00023242"/>
    </source>
</evidence>
<accession>A0A8J1U935</accession>
<keyword evidence="7" id="KW-0238">DNA-binding</keyword>
<evidence type="ECO:0000256" key="3">
    <source>
        <dbReference type="ARBA" id="ARBA00022737"/>
    </source>
</evidence>
<keyword evidence="3" id="KW-0677">Repeat</keyword>
<dbReference type="PROSITE" id="PS50157">
    <property type="entry name" value="ZINC_FINGER_C2H2_2"/>
    <property type="match status" value="6"/>
</dbReference>
<dbReference type="FunFam" id="3.30.160.60:FF:000646">
    <property type="entry name" value="Myeloid zinc finger 1"/>
    <property type="match status" value="1"/>
</dbReference>
<dbReference type="GO" id="GO:0008270">
    <property type="term" value="F:zinc ion binding"/>
    <property type="evidence" value="ECO:0007669"/>
    <property type="project" value="UniProtKB-KW"/>
</dbReference>
<dbReference type="Proteomes" id="UP000749559">
    <property type="component" value="Unassembled WGS sequence"/>
</dbReference>
<keyword evidence="8" id="KW-0804">Transcription</keyword>
<dbReference type="Gene3D" id="2.170.270.10">
    <property type="entry name" value="SET domain"/>
    <property type="match status" value="1"/>
</dbReference>
<dbReference type="SMART" id="SM00355">
    <property type="entry name" value="ZnF_C2H2"/>
    <property type="match status" value="6"/>
</dbReference>
<dbReference type="FunFam" id="3.30.160.60:FF:000905">
    <property type="entry name" value="PR domain containing 14"/>
    <property type="match status" value="1"/>
</dbReference>
<reference evidence="11" key="1">
    <citation type="submission" date="2022-03" db="EMBL/GenBank/DDBJ databases">
        <authorList>
            <person name="Martin C."/>
        </authorList>
    </citation>
    <scope>NUCLEOTIDE SEQUENCE</scope>
</reference>
<evidence type="ECO:0000256" key="6">
    <source>
        <dbReference type="ARBA" id="ARBA00023015"/>
    </source>
</evidence>
<comment type="subcellular location">
    <subcellularLocation>
        <location evidence="1">Nucleus</location>
    </subcellularLocation>
</comment>
<dbReference type="InterPro" id="IPR036236">
    <property type="entry name" value="Znf_C2H2_sf"/>
</dbReference>
<keyword evidence="9" id="KW-0539">Nucleus</keyword>
<keyword evidence="5" id="KW-0862">Zinc</keyword>
<dbReference type="InterPro" id="IPR050331">
    <property type="entry name" value="Zinc_finger"/>
</dbReference>
<dbReference type="Pfam" id="PF00096">
    <property type="entry name" value="zf-C2H2"/>
    <property type="match status" value="2"/>
</dbReference>
<dbReference type="FunFam" id="3.30.160.60:FF:000480">
    <property type="entry name" value="PR domain zinc finger protein 14"/>
    <property type="match status" value="1"/>
</dbReference>
<evidence type="ECO:0000256" key="10">
    <source>
        <dbReference type="SAM" id="MobiDB-lite"/>
    </source>
</evidence>
<dbReference type="SUPFAM" id="SSF57667">
    <property type="entry name" value="beta-beta-alpha zinc fingers"/>
    <property type="match status" value="3"/>
</dbReference>
<feature type="region of interest" description="Disordered" evidence="10">
    <location>
        <begin position="127"/>
        <end position="157"/>
    </location>
</feature>
<evidence type="ECO:0000313" key="11">
    <source>
        <dbReference type="EMBL" id="CAH1773687.1"/>
    </source>
</evidence>
<dbReference type="Pfam" id="PF21549">
    <property type="entry name" value="PRDM2_PR"/>
    <property type="match status" value="1"/>
</dbReference>
<dbReference type="OrthoDB" id="3565419at2759"/>
<sequence length="757" mass="85156">MSDVQPISIQNMQHPFHHIIAQQAPAFPQQTPVFTQQVYNQAPPQGMSVIPQIMVPGSHLHHGYISPQMGSPVQYLDALQPQLRMFLPQNTGHMNHSPPDMVQEAELRQYWNNMYINKLNMSKESLEKAQKDLRTPSPKSEENNSEKDNNELNCSRLQSEKNIIDNCTVKEEMNTEQSNIPYPQYVPKSLYVRQTIHQHLMKSPDAKISNEVENKNEEDTQNSGQSTITSPKITTASSSLPPFSPLSSLNCSSATSLLSTLASNSHITNRQPFTGQHHSPPTYSSHPTIQLPHLSTTPDHANHGPHFAIPSLPKDQRHRIYAPVAKYGFSREELDVSLYGYTRPTNAEFAVGHAISGLSTEKDSPKKHDAVMDSGNIEASKESNLDIPQGLRIIKTSYAGVSHQGVFCYTDVIPKGTLYGPFKGKTVHTSEVKTRDDNTRMWEVFKDGQLSHFIDGKSSGDQWMSFINCARFAHEQNLVVVQSEDDIHYETCKDITKGTELLVWYGDTYQQFMGIPLGLKDEQEAGENKESSDATSDGYTCERCGKVFAYRYYRDKHLKYTRCVDKGDRKFPCHLCNRSFEKRDRLRIHILHVHEKHRPHKCSVCGKCFSQSSSLNKHMRVHSGERPYKCVYCSKAFTASSILRTHIRQHSGERPFKCKHCGKSFASHAAHDSHVRRTHPKDKPFTCAKCGKSFTLDYELTFHMTSHAEAGTSAGVSDCAKRLDSDHGRSSVRSDSSSGYSEGDIADVSDSVIDVVA</sequence>
<organism evidence="11 12">
    <name type="scientific">Owenia fusiformis</name>
    <name type="common">Polychaete worm</name>
    <dbReference type="NCBI Taxonomy" id="6347"/>
    <lineage>
        <taxon>Eukaryota</taxon>
        <taxon>Metazoa</taxon>
        <taxon>Spiralia</taxon>
        <taxon>Lophotrochozoa</taxon>
        <taxon>Annelida</taxon>
        <taxon>Polychaeta</taxon>
        <taxon>Sedentaria</taxon>
        <taxon>Canalipalpata</taxon>
        <taxon>Sabellida</taxon>
        <taxon>Oweniida</taxon>
        <taxon>Oweniidae</taxon>
        <taxon>Owenia</taxon>
    </lineage>
</organism>
<protein>
    <submittedName>
        <fullName evidence="11">Uncharacterized protein</fullName>
    </submittedName>
</protein>
<evidence type="ECO:0000256" key="8">
    <source>
        <dbReference type="ARBA" id="ARBA00023163"/>
    </source>
</evidence>
<keyword evidence="2" id="KW-0479">Metal-binding</keyword>
<dbReference type="SUPFAM" id="SSF82199">
    <property type="entry name" value="SET domain"/>
    <property type="match status" value="1"/>
</dbReference>
<keyword evidence="4" id="KW-0863">Zinc-finger</keyword>
<proteinExistence type="predicted"/>
<feature type="region of interest" description="Disordered" evidence="10">
    <location>
        <begin position="725"/>
        <end position="744"/>
    </location>
</feature>
<dbReference type="GO" id="GO:0006357">
    <property type="term" value="P:regulation of transcription by RNA polymerase II"/>
    <property type="evidence" value="ECO:0007669"/>
    <property type="project" value="TreeGrafter"/>
</dbReference>
<dbReference type="AlphaFoldDB" id="A0A8J1U935"/>
<evidence type="ECO:0000256" key="7">
    <source>
        <dbReference type="ARBA" id="ARBA00023125"/>
    </source>
</evidence>
<gene>
    <name evidence="11" type="ORF">OFUS_LOCUS1253</name>
</gene>
<dbReference type="Gene3D" id="3.30.160.60">
    <property type="entry name" value="Classic Zinc Finger"/>
    <property type="match status" value="4"/>
</dbReference>
<keyword evidence="6" id="KW-0805">Transcription regulation</keyword>
<dbReference type="InterPro" id="IPR001214">
    <property type="entry name" value="SET_dom"/>
</dbReference>
<evidence type="ECO:0000256" key="2">
    <source>
        <dbReference type="ARBA" id="ARBA00022723"/>
    </source>
</evidence>
<evidence type="ECO:0000256" key="4">
    <source>
        <dbReference type="ARBA" id="ARBA00022771"/>
    </source>
</evidence>
<dbReference type="FunFam" id="3.30.160.60:FF:001029">
    <property type="entry name" value="PR domain containing 14"/>
    <property type="match status" value="1"/>
</dbReference>
<comment type="caution">
    <text evidence="11">The sequence shown here is derived from an EMBL/GenBank/DDBJ whole genome shotgun (WGS) entry which is preliminary data.</text>
</comment>
<dbReference type="FunFam" id="3.30.160.60:FF:000450">
    <property type="entry name" value="PR domain zinc finger protein 14"/>
    <property type="match status" value="1"/>
</dbReference>
<feature type="compositionally biased region" description="Low complexity" evidence="10">
    <location>
        <begin position="731"/>
        <end position="744"/>
    </location>
</feature>
<dbReference type="PROSITE" id="PS50280">
    <property type="entry name" value="SET"/>
    <property type="match status" value="1"/>
</dbReference>
<evidence type="ECO:0000256" key="1">
    <source>
        <dbReference type="ARBA" id="ARBA00004123"/>
    </source>
</evidence>
<dbReference type="PANTHER" id="PTHR16515">
    <property type="entry name" value="PR DOMAIN ZINC FINGER PROTEIN"/>
    <property type="match status" value="1"/>
</dbReference>
<name>A0A8J1U935_OWEFU</name>
<keyword evidence="12" id="KW-1185">Reference proteome</keyword>
<feature type="region of interest" description="Disordered" evidence="10">
    <location>
        <begin position="212"/>
        <end position="236"/>
    </location>
</feature>
<evidence type="ECO:0000313" key="12">
    <source>
        <dbReference type="Proteomes" id="UP000749559"/>
    </source>
</evidence>
<dbReference type="InterPro" id="IPR013087">
    <property type="entry name" value="Znf_C2H2_type"/>
</dbReference>
<dbReference type="EMBL" id="CAIIXF020000001">
    <property type="protein sequence ID" value="CAH1773687.1"/>
    <property type="molecule type" value="Genomic_DNA"/>
</dbReference>
<feature type="compositionally biased region" description="Basic and acidic residues" evidence="10">
    <location>
        <begin position="127"/>
        <end position="150"/>
    </location>
</feature>
<dbReference type="InterPro" id="IPR046341">
    <property type="entry name" value="SET_dom_sf"/>
</dbReference>